<dbReference type="GO" id="GO:0002098">
    <property type="term" value="P:tRNA wobble uridine modification"/>
    <property type="evidence" value="ECO:0007669"/>
    <property type="project" value="TreeGrafter"/>
</dbReference>
<dbReference type="EMBL" id="AJWZ01003446">
    <property type="protein sequence ID" value="EKC68224.1"/>
    <property type="molecule type" value="Genomic_DNA"/>
</dbReference>
<dbReference type="Pfam" id="PF13932">
    <property type="entry name" value="SAM_GIDA_C"/>
    <property type="match status" value="1"/>
</dbReference>
<dbReference type="Gene3D" id="1.10.150.570">
    <property type="entry name" value="GidA associated domain, C-terminal subdomain"/>
    <property type="match status" value="1"/>
</dbReference>
<gene>
    <name evidence="6" type="ORF">OBE_05052</name>
</gene>
<dbReference type="GO" id="GO:0030488">
    <property type="term" value="P:tRNA methylation"/>
    <property type="evidence" value="ECO:0007669"/>
    <property type="project" value="TreeGrafter"/>
</dbReference>
<dbReference type="InterPro" id="IPR026904">
    <property type="entry name" value="MnmG_C"/>
</dbReference>
<dbReference type="PANTHER" id="PTHR11806:SF0">
    <property type="entry name" value="PROTEIN MTO1 HOMOLOG, MITOCHONDRIAL"/>
    <property type="match status" value="1"/>
</dbReference>
<proteinExistence type="inferred from homology"/>
<evidence type="ECO:0000256" key="2">
    <source>
        <dbReference type="ARBA" id="ARBA00007653"/>
    </source>
</evidence>
<name>K1TKW5_9ZZZZ</name>
<dbReference type="InterPro" id="IPR049312">
    <property type="entry name" value="GIDA_C_N"/>
</dbReference>
<organism evidence="6">
    <name type="scientific">human gut metagenome</name>
    <dbReference type="NCBI Taxonomy" id="408170"/>
    <lineage>
        <taxon>unclassified sequences</taxon>
        <taxon>metagenomes</taxon>
        <taxon>organismal metagenomes</taxon>
    </lineage>
</organism>
<feature type="domain" description="tRNA uridine 5-carboxymethylaminomethyl modification enzyme C-terminal subdomain" evidence="5">
    <location>
        <begin position="65"/>
        <end position="136"/>
    </location>
</feature>
<sequence>KPDEINDCLKSLGCDAISQGRKLHDLLMRNNVTFDLLSGVLPKLGDFLREQEMDAEVVEEAEIQIKYKGYIEREKFIADKLHRLENIRIPADFDFHSMNALTIEARQKLTRIRPATIGQASRIPGVSPADVNVLLVKFGR</sequence>
<dbReference type="InterPro" id="IPR002218">
    <property type="entry name" value="MnmG-rel"/>
</dbReference>
<dbReference type="InterPro" id="IPR047001">
    <property type="entry name" value="MnmG_C_subdom"/>
</dbReference>
<reference evidence="6" key="1">
    <citation type="journal article" date="2013" name="Environ. Microbiol.">
        <title>Microbiota from the distal guts of lean and obese adolescents exhibit partial functional redundancy besides clear differences in community structure.</title>
        <authorList>
            <person name="Ferrer M."/>
            <person name="Ruiz A."/>
            <person name="Lanza F."/>
            <person name="Haange S.B."/>
            <person name="Oberbach A."/>
            <person name="Till H."/>
            <person name="Bargiela R."/>
            <person name="Campoy C."/>
            <person name="Segura M.T."/>
            <person name="Richter M."/>
            <person name="von Bergen M."/>
            <person name="Seifert J."/>
            <person name="Suarez A."/>
        </authorList>
    </citation>
    <scope>NUCLEOTIDE SEQUENCE</scope>
</reference>
<feature type="non-terminal residue" evidence="6">
    <location>
        <position position="1"/>
    </location>
</feature>
<accession>K1TKW5</accession>
<dbReference type="PANTHER" id="PTHR11806">
    <property type="entry name" value="GLUCOSE INHIBITED DIVISION PROTEIN A"/>
    <property type="match status" value="1"/>
</dbReference>
<dbReference type="Pfam" id="PF21680">
    <property type="entry name" value="GIDA_C_1st"/>
    <property type="match status" value="1"/>
</dbReference>
<dbReference type="GO" id="GO:0005829">
    <property type="term" value="C:cytosol"/>
    <property type="evidence" value="ECO:0007669"/>
    <property type="project" value="TreeGrafter"/>
</dbReference>
<evidence type="ECO:0000259" key="5">
    <source>
        <dbReference type="SMART" id="SM01228"/>
    </source>
</evidence>
<dbReference type="Gene3D" id="1.10.10.1800">
    <property type="entry name" value="tRNA uridine 5-carboxymethylaminomethyl modification enzyme MnmG/GidA"/>
    <property type="match status" value="1"/>
</dbReference>
<dbReference type="FunFam" id="1.10.150.570:FF:000001">
    <property type="entry name" value="tRNA uridine 5-carboxymethylaminomethyl modification enzyme MnmG"/>
    <property type="match status" value="1"/>
</dbReference>
<keyword evidence="4" id="KW-0274">FAD</keyword>
<evidence type="ECO:0000256" key="1">
    <source>
        <dbReference type="ARBA" id="ARBA00001974"/>
    </source>
</evidence>
<evidence type="ECO:0000256" key="3">
    <source>
        <dbReference type="ARBA" id="ARBA00022630"/>
    </source>
</evidence>
<comment type="caution">
    <text evidence="6">The sequence shown here is derived from an EMBL/GenBank/DDBJ whole genome shotgun (WGS) entry which is preliminary data.</text>
</comment>
<dbReference type="SMART" id="SM01228">
    <property type="entry name" value="GIDA_assoc_3"/>
    <property type="match status" value="1"/>
</dbReference>
<comment type="cofactor">
    <cofactor evidence="1">
        <name>FAD</name>
        <dbReference type="ChEBI" id="CHEBI:57692"/>
    </cofactor>
</comment>
<dbReference type="GO" id="GO:0050660">
    <property type="term" value="F:flavin adenine dinucleotide binding"/>
    <property type="evidence" value="ECO:0007669"/>
    <property type="project" value="InterPro"/>
</dbReference>
<evidence type="ECO:0000256" key="4">
    <source>
        <dbReference type="ARBA" id="ARBA00022827"/>
    </source>
</evidence>
<protein>
    <submittedName>
        <fullName evidence="6">tRNA uridine 5-carboxymethylaminomethyl modification enzyme GidA</fullName>
    </submittedName>
</protein>
<dbReference type="AlphaFoldDB" id="K1TKW5"/>
<keyword evidence="3" id="KW-0285">Flavoprotein</keyword>
<dbReference type="InterPro" id="IPR044920">
    <property type="entry name" value="MnmG_C_subdom_sf"/>
</dbReference>
<evidence type="ECO:0000313" key="6">
    <source>
        <dbReference type="EMBL" id="EKC68224.1"/>
    </source>
</evidence>
<comment type="similarity">
    <text evidence="2">Belongs to the MnmG family.</text>
</comment>